<dbReference type="AlphaFoldDB" id="A0A9Y2NZI5"/>
<accession>A0A9Y2NZI5</accession>
<name>A0A9Y2NZI5_9RHOB</name>
<evidence type="ECO:0000313" key="2">
    <source>
        <dbReference type="Proteomes" id="UP001238334"/>
    </source>
</evidence>
<proteinExistence type="predicted"/>
<dbReference type="EMBL" id="CP127247">
    <property type="protein sequence ID" value="WIY23641.1"/>
    <property type="molecule type" value="Genomic_DNA"/>
</dbReference>
<dbReference type="Proteomes" id="UP001238334">
    <property type="component" value="Chromosome"/>
</dbReference>
<keyword evidence="2" id="KW-1185">Reference proteome</keyword>
<dbReference type="RefSeq" id="WP_270920553.1">
    <property type="nucleotide sequence ID" value="NZ_CP127247.1"/>
</dbReference>
<dbReference type="KEGG" id="ppso:QPJ95_13385"/>
<gene>
    <name evidence="1" type="ORF">QPJ95_13385</name>
</gene>
<evidence type="ECO:0000313" key="1">
    <source>
        <dbReference type="EMBL" id="WIY23641.1"/>
    </source>
</evidence>
<protein>
    <submittedName>
        <fullName evidence="1">Uncharacterized protein</fullName>
    </submittedName>
</protein>
<sequence>MDLYPDDVAEDSERVHLMTDVETVRYTRDRVASASIDISFPQCLGKIRSASATAGRTVDPAFLYLYI</sequence>
<organism evidence="1 2">
    <name type="scientific">Parasedimentitalea psychrophila</name>
    <dbReference type="NCBI Taxonomy" id="2997337"/>
    <lineage>
        <taxon>Bacteria</taxon>
        <taxon>Pseudomonadati</taxon>
        <taxon>Pseudomonadota</taxon>
        <taxon>Alphaproteobacteria</taxon>
        <taxon>Rhodobacterales</taxon>
        <taxon>Paracoccaceae</taxon>
        <taxon>Parasedimentitalea</taxon>
    </lineage>
</organism>
<reference evidence="1 2" key="1">
    <citation type="submission" date="2023-06" db="EMBL/GenBank/DDBJ databases">
        <title>Parasedimentitalea psychrophila sp. nov., a psychrophilic bacterium isolated from deep-sea sediment.</title>
        <authorList>
            <person name="Li A."/>
        </authorList>
    </citation>
    <scope>NUCLEOTIDE SEQUENCE [LARGE SCALE GENOMIC DNA]</scope>
    <source>
        <strain evidence="1 2">QS115</strain>
    </source>
</reference>